<comment type="caution">
    <text evidence="1">The sequence shown here is derived from an EMBL/GenBank/DDBJ whole genome shotgun (WGS) entry which is preliminary data.</text>
</comment>
<dbReference type="InterPro" id="IPR019144">
    <property type="entry name" value="Membralin"/>
</dbReference>
<dbReference type="Pfam" id="PF09746">
    <property type="entry name" value="Membralin"/>
    <property type="match status" value="1"/>
</dbReference>
<keyword evidence="2" id="KW-1185">Reference proteome</keyword>
<reference evidence="1" key="1">
    <citation type="submission" date="2020-07" db="EMBL/GenBank/DDBJ databases">
        <title>The High-quality genome of the commercially important snow crab, Chionoecetes opilio.</title>
        <authorList>
            <person name="Jeong J.-H."/>
            <person name="Ryu S."/>
        </authorList>
    </citation>
    <scope>NUCLEOTIDE SEQUENCE</scope>
    <source>
        <strain evidence="1">MADBK_172401_WGS</strain>
        <tissue evidence="1">Digestive gland</tissue>
    </source>
</reference>
<dbReference type="EMBL" id="JACEEZ010023145">
    <property type="protein sequence ID" value="KAG0711652.1"/>
    <property type="molecule type" value="Genomic_DNA"/>
</dbReference>
<accession>A0A8J4XPV6</accession>
<evidence type="ECO:0000313" key="2">
    <source>
        <dbReference type="Proteomes" id="UP000770661"/>
    </source>
</evidence>
<name>A0A8J4XPV6_CHIOP</name>
<organism evidence="1 2">
    <name type="scientific">Chionoecetes opilio</name>
    <name type="common">Atlantic snow crab</name>
    <name type="synonym">Cancer opilio</name>
    <dbReference type="NCBI Taxonomy" id="41210"/>
    <lineage>
        <taxon>Eukaryota</taxon>
        <taxon>Metazoa</taxon>
        <taxon>Ecdysozoa</taxon>
        <taxon>Arthropoda</taxon>
        <taxon>Crustacea</taxon>
        <taxon>Multicrustacea</taxon>
        <taxon>Malacostraca</taxon>
        <taxon>Eumalacostraca</taxon>
        <taxon>Eucarida</taxon>
        <taxon>Decapoda</taxon>
        <taxon>Pleocyemata</taxon>
        <taxon>Brachyura</taxon>
        <taxon>Eubrachyura</taxon>
        <taxon>Majoidea</taxon>
        <taxon>Majidae</taxon>
        <taxon>Chionoecetes</taxon>
    </lineage>
</organism>
<dbReference type="OrthoDB" id="6779347at2759"/>
<proteinExistence type="predicted"/>
<gene>
    <name evidence="1" type="primary">Tmem259_0</name>
    <name evidence="1" type="ORF">GWK47_020128</name>
</gene>
<evidence type="ECO:0000313" key="1">
    <source>
        <dbReference type="EMBL" id="KAG0711652.1"/>
    </source>
</evidence>
<sequence length="111" mass="12575">MTTLLYPRKNRWKVRQGRAGGEAKCSFPWCPVLPRRSTSWSTPREYGFCAWAPATRQRSTCPQVVTLDPVKDACFGDSLSRFILGEFLGYDDIPMGSIKSLAEKEKKTKVI</sequence>
<dbReference type="AlphaFoldDB" id="A0A8J4XPV6"/>
<dbReference type="Proteomes" id="UP000770661">
    <property type="component" value="Unassembled WGS sequence"/>
</dbReference>
<protein>
    <submittedName>
        <fullName evidence="1">Membralin</fullName>
    </submittedName>
</protein>